<dbReference type="GO" id="GO:0042978">
    <property type="term" value="F:ornithine decarboxylase activator activity"/>
    <property type="evidence" value="ECO:0007669"/>
    <property type="project" value="UniProtKB-ARBA"/>
</dbReference>
<evidence type="ECO:0000256" key="6">
    <source>
        <dbReference type="ARBA" id="ARBA00004463"/>
    </source>
</evidence>
<evidence type="ECO:0000256" key="9">
    <source>
        <dbReference type="ARBA" id="ARBA00004541"/>
    </source>
</evidence>
<evidence type="ECO:0000256" key="20">
    <source>
        <dbReference type="ARBA" id="ARBA00023329"/>
    </source>
</evidence>
<keyword evidence="13" id="KW-0963">Cytoplasm</keyword>
<evidence type="ECO:0000256" key="10">
    <source>
        <dbReference type="ARBA" id="ARBA00004556"/>
    </source>
</evidence>
<dbReference type="Bgee" id="ENSOANG00000003176">
    <property type="expression patterns" value="Expressed in adult mammalian kidney"/>
</dbReference>
<gene>
    <name evidence="30" type="primary">LOC100077254</name>
</gene>
<dbReference type="FunFam" id="2.40.37.10:FF:000009">
    <property type="entry name" value="antizyme inhibitor 2 isoform X1"/>
    <property type="match status" value="1"/>
</dbReference>
<evidence type="ECO:0000256" key="3">
    <source>
        <dbReference type="ARBA" id="ARBA00004279"/>
    </source>
</evidence>
<proteinExistence type="inferred from homology"/>
<evidence type="ECO:0000256" key="17">
    <source>
        <dbReference type="ARBA" id="ARBA00023136"/>
    </source>
</evidence>
<evidence type="ECO:0000256" key="15">
    <source>
        <dbReference type="ARBA" id="ARBA00023034"/>
    </source>
</evidence>
<dbReference type="GO" id="GO:0005793">
    <property type="term" value="C:endoplasmic reticulum-Golgi intermediate compartment"/>
    <property type="evidence" value="ECO:0007669"/>
    <property type="project" value="UniProtKB-SubCell"/>
</dbReference>
<keyword evidence="20" id="KW-0968">Cytoplasmic vesicle</keyword>
<keyword evidence="19" id="KW-0966">Cell projection</keyword>
<evidence type="ECO:0000256" key="13">
    <source>
        <dbReference type="ARBA" id="ARBA00022490"/>
    </source>
</evidence>
<keyword evidence="17" id="KW-0472">Membrane</keyword>
<evidence type="ECO:0000256" key="1">
    <source>
        <dbReference type="ARBA" id="ARBA00004123"/>
    </source>
</evidence>
<feature type="domain" description="Orn/DAP/Arg decarboxylase 2 N-terminal" evidence="29">
    <location>
        <begin position="45"/>
        <end position="280"/>
    </location>
</feature>
<keyword evidence="12" id="KW-0813">Transport</keyword>
<dbReference type="GeneTree" id="ENSGT00950000182995"/>
<evidence type="ECO:0000256" key="23">
    <source>
        <dbReference type="ARBA" id="ARBA00062007"/>
    </source>
</evidence>
<evidence type="ECO:0000256" key="27">
    <source>
        <dbReference type="PIRSR" id="PIRSR600183-50"/>
    </source>
</evidence>
<dbReference type="GO" id="GO:0048471">
    <property type="term" value="C:perinuclear region of cytoplasm"/>
    <property type="evidence" value="ECO:0007669"/>
    <property type="project" value="UniProtKB-SubCell"/>
</dbReference>
<evidence type="ECO:0000256" key="21">
    <source>
        <dbReference type="ARBA" id="ARBA00058216"/>
    </source>
</evidence>
<evidence type="ECO:0000256" key="14">
    <source>
        <dbReference type="ARBA" id="ARBA00022843"/>
    </source>
</evidence>
<feature type="active site" description="Proton donor" evidence="27">
    <location>
        <position position="364"/>
    </location>
</feature>
<keyword evidence="15" id="KW-0333">Golgi apparatus</keyword>
<evidence type="ECO:0000313" key="30">
    <source>
        <dbReference type="Ensembl" id="ENSOANP00000005048.2"/>
    </source>
</evidence>
<evidence type="ECO:0000259" key="28">
    <source>
        <dbReference type="Pfam" id="PF00278"/>
    </source>
</evidence>
<comment type="subcellular location">
    <subcellularLocation>
        <location evidence="8">Cell projection</location>
        <location evidence="8">Axon</location>
    </subcellularLocation>
    <subcellularLocation>
        <location evidence="3">Cell projection</location>
        <location evidence="3">Dendrite</location>
    </subcellularLocation>
    <subcellularLocation>
        <location evidence="10">Cytoplasm</location>
        <location evidence="10">Perinuclear region</location>
    </subcellularLocation>
    <subcellularLocation>
        <location evidence="6">Cytoplasmic granule</location>
    </subcellularLocation>
    <subcellularLocation>
        <location evidence="9">Cytoplasmic vesicle</location>
    </subcellularLocation>
    <subcellularLocation>
        <location evidence="5">Endoplasmic reticulum-Golgi intermediate compartment</location>
    </subcellularLocation>
    <subcellularLocation>
        <location evidence="2">Golgi apparatus</location>
        <location evidence="2">cis-Golgi network</location>
    </subcellularLocation>
    <subcellularLocation>
        <location evidence="11">Golgi apparatus</location>
        <location evidence="11">trans-Golgi network</location>
    </subcellularLocation>
    <subcellularLocation>
        <location evidence="4">Membrane</location>
    </subcellularLocation>
    <subcellularLocation>
        <location evidence="1">Nucleus</location>
    </subcellularLocation>
    <subcellularLocation>
        <location evidence="7">Perikaryon</location>
    </subcellularLocation>
</comment>
<evidence type="ECO:0000256" key="11">
    <source>
        <dbReference type="ARBA" id="ARBA00004601"/>
    </source>
</evidence>
<dbReference type="FunFam" id="3.20.20.10:FF:000006">
    <property type="entry name" value="Ornithine decarboxylase 1"/>
    <property type="match status" value="1"/>
</dbReference>
<evidence type="ECO:0000256" key="24">
    <source>
        <dbReference type="ARBA" id="ARBA00071561"/>
    </source>
</evidence>
<accession>F6ZNK3</accession>
<dbReference type="GO" id="GO:0005794">
    <property type="term" value="C:Golgi apparatus"/>
    <property type="evidence" value="ECO:0007669"/>
    <property type="project" value="UniProtKB-SubCell"/>
</dbReference>
<feature type="modified residue" description="N6-(pyridoxal phosphate)lysine" evidence="27">
    <location>
        <position position="69"/>
    </location>
</feature>
<dbReference type="PANTHER" id="PTHR11482">
    <property type="entry name" value="ARGININE/DIAMINOPIMELATE/ORNITHINE DECARBOXYLASE"/>
    <property type="match status" value="1"/>
</dbReference>
<dbReference type="PRINTS" id="PR01182">
    <property type="entry name" value="ORNDCRBXLASE"/>
</dbReference>
<dbReference type="CDD" id="cd00622">
    <property type="entry name" value="PLPDE_III_ODC"/>
    <property type="match status" value="1"/>
</dbReference>
<dbReference type="GO" id="GO:0003824">
    <property type="term" value="F:catalytic activity"/>
    <property type="evidence" value="ECO:0007669"/>
    <property type="project" value="InterPro"/>
</dbReference>
<keyword evidence="18" id="KW-0539">Nucleus</keyword>
<dbReference type="Proteomes" id="UP000002279">
    <property type="component" value="Unplaced"/>
</dbReference>
<dbReference type="OMA" id="CVSKTEI"/>
<sequence length="419" mass="46249">IAAGCEEKNGLILREEGVSALQFLQQKIQELSLSEQRDSFLVADLGELVRRHRGFLRALPRVTPFYAVKCNNSPWALQTLKNLGTGFDCASQGELEQVLELGVPAARIIYANPCKQTSHIQFAASHGVRLMTFDNEGELTKVAKFHPTASMVLRIKTEDSESLAQLSEKFGAPLESCPCLLEAARALGVAVVGVSFHVGSGCQNSQTFRRAIEDAHRVFEMGRQEGHEMRLLDIGGGFPGNESFVPTFEEMAEVINSSLDRHFPEGSGVELIAEPGKYYAMSVCRAAVNIIAKREVVEEGGSDTSSPFFNLVYGSKRFMYYMNNGVYGSFQSFALEKIEPKPIVMKKISSELPVYPCSLWGPTCDNLDKITQDDIPLPELDVGDWLMFENMGAYTVTLTSTFNGFPAPPVHNTVSRELR</sequence>
<evidence type="ECO:0000256" key="4">
    <source>
        <dbReference type="ARBA" id="ARBA00004370"/>
    </source>
</evidence>
<organism evidence="30 31">
    <name type="scientific">Ornithorhynchus anatinus</name>
    <name type="common">Duckbill platypus</name>
    <dbReference type="NCBI Taxonomy" id="9258"/>
    <lineage>
        <taxon>Eukaryota</taxon>
        <taxon>Metazoa</taxon>
        <taxon>Chordata</taxon>
        <taxon>Craniata</taxon>
        <taxon>Vertebrata</taxon>
        <taxon>Euteleostomi</taxon>
        <taxon>Mammalia</taxon>
        <taxon>Monotremata</taxon>
        <taxon>Ornithorhynchidae</taxon>
        <taxon>Ornithorhynchus</taxon>
    </lineage>
</organism>
<dbReference type="InterPro" id="IPR009006">
    <property type="entry name" value="Ala_racemase/Decarboxylase_C"/>
</dbReference>
<comment type="subunit">
    <text evidence="23">Monomer. Interacts with OAZ1, OAZ2 and OAZ3; this interaction disrupts the interaction between the antizyme and ODC1. Does not form a heterodimer with ODC1.</text>
</comment>
<dbReference type="GO" id="GO:0042177">
    <property type="term" value="P:negative regulation of protein catabolic process"/>
    <property type="evidence" value="ECO:0000318"/>
    <property type="project" value="GO_Central"/>
</dbReference>
<evidence type="ECO:0000256" key="18">
    <source>
        <dbReference type="ARBA" id="ARBA00023242"/>
    </source>
</evidence>
<evidence type="ECO:0000256" key="12">
    <source>
        <dbReference type="ARBA" id="ARBA00022448"/>
    </source>
</evidence>
<dbReference type="GO" id="GO:0005737">
    <property type="term" value="C:cytoplasm"/>
    <property type="evidence" value="ECO:0000318"/>
    <property type="project" value="GO_Central"/>
</dbReference>
<dbReference type="Gene3D" id="3.20.20.10">
    <property type="entry name" value="Alanine racemase"/>
    <property type="match status" value="1"/>
</dbReference>
<evidence type="ECO:0000256" key="19">
    <source>
        <dbReference type="ARBA" id="ARBA00023273"/>
    </source>
</evidence>
<dbReference type="GO" id="GO:0030424">
    <property type="term" value="C:axon"/>
    <property type="evidence" value="ECO:0007669"/>
    <property type="project" value="UniProtKB-SubCell"/>
</dbReference>
<dbReference type="PANTHER" id="PTHR11482:SF57">
    <property type="entry name" value="GENE MODEL 853, (NCBI)"/>
    <property type="match status" value="1"/>
</dbReference>
<comment type="function">
    <text evidence="21">Antizyme inhibitor (AZI) protein that positively regulates ornithine decarboxylase (ODC) activity and polyamine uptake. AZI is an enzymatically inactive ODC homolog that counteracts the negative effect of ODC antizymes (AZs) OAZ1, OAZ2 and OAZ3 on ODC activity by competing with ODC for antizyme-binding. Inhibits antizyme-dependent ODC degradation and releases ODC monomers from their inactive complex with antizymes, leading to formation of the catalytically active ODC homodimer and restoring polyamine production. Participates in the morphological integrity of the trans-Golgi network (TGN) and functions as a regulator of intracellular secretory vesicle trafficking.</text>
</comment>
<dbReference type="AlphaFoldDB" id="F6ZNK3"/>
<dbReference type="SUPFAM" id="SSF51419">
    <property type="entry name" value="PLP-binding barrel"/>
    <property type="match status" value="1"/>
</dbReference>
<keyword evidence="16" id="KW-0620">Polyamine biosynthesis</keyword>
<dbReference type="GO" id="GO:1902269">
    <property type="term" value="P:positive regulation of polyamine transmembrane transport"/>
    <property type="evidence" value="ECO:0000318"/>
    <property type="project" value="GO_Central"/>
</dbReference>
<comment type="similarity">
    <text evidence="22">Belongs to the Orn/Lys/Arg decarboxylase class-II family. ODC antizyme inhibitor subfamily.</text>
</comment>
<dbReference type="InterPro" id="IPR022643">
    <property type="entry name" value="De-COase2_C"/>
</dbReference>
<evidence type="ECO:0000259" key="29">
    <source>
        <dbReference type="Pfam" id="PF02784"/>
    </source>
</evidence>
<evidence type="ECO:0000256" key="22">
    <source>
        <dbReference type="ARBA" id="ARBA00061098"/>
    </source>
</evidence>
<dbReference type="InParanoid" id="F6ZNK3"/>
<dbReference type="GO" id="GO:0031410">
    <property type="term" value="C:cytoplasmic vesicle"/>
    <property type="evidence" value="ECO:0007669"/>
    <property type="project" value="UniProtKB-SubCell"/>
</dbReference>
<dbReference type="PROSITE" id="PS00879">
    <property type="entry name" value="ODR_DC_2_2"/>
    <property type="match status" value="1"/>
</dbReference>
<keyword evidence="31" id="KW-1185">Reference proteome</keyword>
<dbReference type="HOGENOM" id="CLU_026444_1_2_1"/>
<dbReference type="STRING" id="9258.ENSOANP00000005048"/>
<reference evidence="30" key="1">
    <citation type="submission" date="2025-08" db="UniProtKB">
        <authorList>
            <consortium name="Ensembl"/>
        </authorList>
    </citation>
    <scope>IDENTIFICATION</scope>
    <source>
        <strain evidence="30">Glennie</strain>
    </source>
</reference>
<dbReference type="Gene3D" id="2.40.37.10">
    <property type="entry name" value="Lyase, Ornithine Decarboxylase, Chain A, domain 1"/>
    <property type="match status" value="1"/>
</dbReference>
<keyword evidence="14" id="KW-0832">Ubl conjugation</keyword>
<dbReference type="Pfam" id="PF02784">
    <property type="entry name" value="Orn_Arg_deC_N"/>
    <property type="match status" value="1"/>
</dbReference>
<dbReference type="InterPro" id="IPR022657">
    <property type="entry name" value="De-COase2_CS"/>
</dbReference>
<dbReference type="eggNOG" id="KOG0622">
    <property type="taxonomic scope" value="Eukaryota"/>
</dbReference>
<dbReference type="GO" id="GO:0005634">
    <property type="term" value="C:nucleus"/>
    <property type="evidence" value="ECO:0007669"/>
    <property type="project" value="UniProtKB-SubCell"/>
</dbReference>
<evidence type="ECO:0000313" key="31">
    <source>
        <dbReference type="Proteomes" id="UP000002279"/>
    </source>
</evidence>
<dbReference type="SUPFAM" id="SSF50621">
    <property type="entry name" value="Alanine racemase C-terminal domain-like"/>
    <property type="match status" value="1"/>
</dbReference>
<dbReference type="InterPro" id="IPR002433">
    <property type="entry name" value="Orn_de-COase"/>
</dbReference>
<dbReference type="InterPro" id="IPR029066">
    <property type="entry name" value="PLP-binding_barrel"/>
</dbReference>
<dbReference type="Ensembl" id="ENSOANT00000005049.3">
    <property type="protein sequence ID" value="ENSOANP00000005048.2"/>
    <property type="gene ID" value="ENSOANG00000003176.4"/>
</dbReference>
<evidence type="ECO:0000256" key="26">
    <source>
        <dbReference type="ARBA" id="ARBA00081984"/>
    </source>
</evidence>
<dbReference type="GO" id="GO:0030425">
    <property type="term" value="C:dendrite"/>
    <property type="evidence" value="ECO:0007669"/>
    <property type="project" value="UniProtKB-SubCell"/>
</dbReference>
<keyword evidence="27" id="KW-0663">Pyridoxal phosphate</keyword>
<dbReference type="Pfam" id="PF00278">
    <property type="entry name" value="Orn_DAP_Arg_deC"/>
    <property type="match status" value="1"/>
</dbReference>
<dbReference type="InterPro" id="IPR000183">
    <property type="entry name" value="Orn/DAP/Arg_de-COase"/>
</dbReference>
<evidence type="ECO:0000256" key="5">
    <source>
        <dbReference type="ARBA" id="ARBA00004399"/>
    </source>
</evidence>
<dbReference type="GO" id="GO:0016020">
    <property type="term" value="C:membrane"/>
    <property type="evidence" value="ECO:0007669"/>
    <property type="project" value="UniProtKB-SubCell"/>
</dbReference>
<dbReference type="GO" id="GO:0033387">
    <property type="term" value="P:putrescine biosynthetic process from arginine, via ornithine"/>
    <property type="evidence" value="ECO:0000318"/>
    <property type="project" value="GO_Central"/>
</dbReference>
<dbReference type="PRINTS" id="PR01179">
    <property type="entry name" value="ODADCRBXLASE"/>
</dbReference>
<name>F6ZNK3_ORNAN</name>
<feature type="domain" description="Orn/DAP/Arg decarboxylase 2 C-terminal" evidence="28">
    <location>
        <begin position="286"/>
        <end position="392"/>
    </location>
</feature>
<reference evidence="30" key="2">
    <citation type="submission" date="2025-09" db="UniProtKB">
        <authorList>
            <consortium name="Ensembl"/>
        </authorList>
    </citation>
    <scope>IDENTIFICATION</scope>
    <source>
        <strain evidence="30">Glennie</strain>
    </source>
</reference>
<evidence type="ECO:0000256" key="16">
    <source>
        <dbReference type="ARBA" id="ARBA00023115"/>
    </source>
</evidence>
<dbReference type="GO" id="GO:0043204">
    <property type="term" value="C:perikaryon"/>
    <property type="evidence" value="ECO:0007669"/>
    <property type="project" value="UniProtKB-SubCell"/>
</dbReference>
<evidence type="ECO:0000256" key="8">
    <source>
        <dbReference type="ARBA" id="ARBA00004489"/>
    </source>
</evidence>
<dbReference type="InterPro" id="IPR022644">
    <property type="entry name" value="De-COase2_N"/>
</dbReference>
<protein>
    <recommendedName>
        <fullName evidence="24">Antizyme inhibitor 2</fullName>
    </recommendedName>
    <alternativeName>
        <fullName evidence="26">Ornithine decarboxylase-like protein</fullName>
    </alternativeName>
    <alternativeName>
        <fullName evidence="25">ornithine decarboxylase paralog</fullName>
    </alternativeName>
</protein>
<comment type="cofactor">
    <cofactor evidence="27">
        <name>pyridoxal 5'-phosphate</name>
        <dbReference type="ChEBI" id="CHEBI:597326"/>
    </cofactor>
</comment>
<evidence type="ECO:0000256" key="25">
    <source>
        <dbReference type="ARBA" id="ARBA00081150"/>
    </source>
</evidence>
<evidence type="ECO:0000256" key="7">
    <source>
        <dbReference type="ARBA" id="ARBA00004484"/>
    </source>
</evidence>
<evidence type="ECO:0000256" key="2">
    <source>
        <dbReference type="ARBA" id="ARBA00004222"/>
    </source>
</evidence>